<sequence>MRSPVTGYLGTTQCTSRGNYRLRPGADVNHTCRAGLDNANFKETQLSGVKIGQKVSIVTDFYGSDVVFNGRVDGINMGTGSAFSVLPAQNATGNWIKVVQRLPVRITLDAEQIKAYPLRIGLSATVRLHEPIRRARHWQRRSEKPRLTQATHWLSIPPLLITKSSISSKPTRCDLMSNNTALPPLKGAALVLVTLALSMATFMQMLDSTISNVAIPTISGFLGASTDEGTWVITSFGVANAISIPVTGRLAQRFGERKLFLTSVTLFALASLCCGLSTNLDTLIGFRVVQGLVAGPLIPLSQSLLLRNYPPEKRNIALALWSMTVIIAPIFGPIIGGYICDNYDWGWIFLINVPLGVIVVVLTSWLLKGRETPTEPVKINLIALSLLVLGVGSLQIMLDKGKDLDWFNSTTIIVLAIIAVIAIILLVIWEATDNNPIIDLSLFRSRNFTIGILCIACAYLIYAGAIVLMPQLLQTVFEYTSVSAGLAYAPIGIMPLLLAPLIGRYGHKIDMRMLVTFSFIVYALCYYWRSVTFSSAIDFTWVIIPQFMQGFAVACFFLPLTTISLSGLPPEKFAAATSLSNFFRSLSGSIGTTITMTLWSRRDSFHHAQLTESVTEYNPPVR</sequence>
<evidence type="ECO:0000256" key="10">
    <source>
        <dbReference type="ARBA" id="ARBA00074595"/>
    </source>
</evidence>
<dbReference type="GO" id="GO:1990961">
    <property type="term" value="P:xenobiotic detoxification by transmembrane export across the plasma membrane"/>
    <property type="evidence" value="ECO:0007669"/>
    <property type="project" value="UniProtKB-ARBA"/>
</dbReference>
<feature type="transmembrane region" description="Helical" evidence="11">
    <location>
        <begin position="410"/>
        <end position="429"/>
    </location>
</feature>
<dbReference type="GO" id="GO:0022857">
    <property type="term" value="F:transmembrane transporter activity"/>
    <property type="evidence" value="ECO:0007669"/>
    <property type="project" value="InterPro"/>
</dbReference>
<evidence type="ECO:0000256" key="3">
    <source>
        <dbReference type="ARBA" id="ARBA00022448"/>
    </source>
</evidence>
<dbReference type="NCBIfam" id="TIGR00711">
    <property type="entry name" value="efflux_EmrB"/>
    <property type="match status" value="1"/>
</dbReference>
<dbReference type="PANTHER" id="PTHR42718">
    <property type="entry name" value="MAJOR FACILITATOR SUPERFAMILY MULTIDRUG TRANSPORTER MFSC"/>
    <property type="match status" value="1"/>
</dbReference>
<evidence type="ECO:0000256" key="11">
    <source>
        <dbReference type="SAM" id="Phobius"/>
    </source>
</evidence>
<evidence type="ECO:0000256" key="9">
    <source>
        <dbReference type="ARBA" id="ARBA00023251"/>
    </source>
</evidence>
<dbReference type="PROSITE" id="PS50850">
    <property type="entry name" value="MFS"/>
    <property type="match status" value="1"/>
</dbReference>
<proteinExistence type="inferred from homology"/>
<evidence type="ECO:0000313" key="13">
    <source>
        <dbReference type="EMBL" id="STS85045.1"/>
    </source>
</evidence>
<name>A0A377TZ78_KLEPN</name>
<dbReference type="InterPro" id="IPR020846">
    <property type="entry name" value="MFS_dom"/>
</dbReference>
<feature type="transmembrane region" description="Helical" evidence="11">
    <location>
        <begin position="318"/>
        <end position="339"/>
    </location>
</feature>
<dbReference type="FunFam" id="1.20.1250.20:FF:000019">
    <property type="entry name" value="Multidrug resistance protein B"/>
    <property type="match status" value="1"/>
</dbReference>
<dbReference type="InterPro" id="IPR058634">
    <property type="entry name" value="AaeA-lik-b-barrel"/>
</dbReference>
<feature type="transmembrane region" description="Helical" evidence="11">
    <location>
        <begin position="379"/>
        <end position="398"/>
    </location>
</feature>
<dbReference type="GO" id="GO:0005886">
    <property type="term" value="C:plasma membrane"/>
    <property type="evidence" value="ECO:0007669"/>
    <property type="project" value="UniProtKB-SubCell"/>
</dbReference>
<keyword evidence="8 11" id="KW-0472">Membrane</keyword>
<keyword evidence="6 11" id="KW-0812">Transmembrane</keyword>
<keyword evidence="4" id="KW-1003">Cell membrane</keyword>
<evidence type="ECO:0000256" key="4">
    <source>
        <dbReference type="ARBA" id="ARBA00022475"/>
    </source>
</evidence>
<evidence type="ECO:0000256" key="5">
    <source>
        <dbReference type="ARBA" id="ARBA00022519"/>
    </source>
</evidence>
<feature type="transmembrane region" description="Helical" evidence="11">
    <location>
        <begin position="479"/>
        <end position="499"/>
    </location>
</feature>
<dbReference type="GO" id="GO:0015721">
    <property type="term" value="P:bile acid and bile salt transport"/>
    <property type="evidence" value="ECO:0007669"/>
    <property type="project" value="UniProtKB-ARBA"/>
</dbReference>
<evidence type="ECO:0000256" key="2">
    <source>
        <dbReference type="ARBA" id="ARBA00008537"/>
    </source>
</evidence>
<evidence type="ECO:0000313" key="14">
    <source>
        <dbReference type="Proteomes" id="UP000254938"/>
    </source>
</evidence>
<feature type="transmembrane region" description="Helical" evidence="11">
    <location>
        <begin position="229"/>
        <end position="247"/>
    </location>
</feature>
<keyword evidence="5" id="KW-0997">Cell inner membrane</keyword>
<keyword evidence="7 11" id="KW-1133">Transmembrane helix</keyword>
<organism evidence="13 14">
    <name type="scientific">Klebsiella pneumoniae</name>
    <dbReference type="NCBI Taxonomy" id="573"/>
    <lineage>
        <taxon>Bacteria</taxon>
        <taxon>Pseudomonadati</taxon>
        <taxon>Pseudomonadota</taxon>
        <taxon>Gammaproteobacteria</taxon>
        <taxon>Enterobacterales</taxon>
        <taxon>Enterobacteriaceae</taxon>
        <taxon>Klebsiella/Raoultella group</taxon>
        <taxon>Klebsiella</taxon>
        <taxon>Klebsiella pneumoniae complex</taxon>
    </lineage>
</organism>
<dbReference type="AlphaFoldDB" id="A0A377TZ78"/>
<dbReference type="InterPro" id="IPR011701">
    <property type="entry name" value="MFS"/>
</dbReference>
<gene>
    <name evidence="13" type="primary">emrB_4</name>
    <name evidence="13" type="ORF">NCTC9140_06866</name>
</gene>
<feature type="transmembrane region" description="Helical" evidence="11">
    <location>
        <begin position="541"/>
        <end position="563"/>
    </location>
</feature>
<keyword evidence="9" id="KW-0046">Antibiotic resistance</keyword>
<feature type="transmembrane region" description="Helical" evidence="11">
    <location>
        <begin position="284"/>
        <end position="306"/>
    </location>
</feature>
<evidence type="ECO:0000256" key="7">
    <source>
        <dbReference type="ARBA" id="ARBA00022989"/>
    </source>
</evidence>
<dbReference type="EMBL" id="UGKQ01000007">
    <property type="protein sequence ID" value="STS85045.1"/>
    <property type="molecule type" value="Genomic_DNA"/>
</dbReference>
<dbReference type="CDD" id="cd17503">
    <property type="entry name" value="MFS_LmrB_MDR_like"/>
    <property type="match status" value="1"/>
</dbReference>
<evidence type="ECO:0000256" key="6">
    <source>
        <dbReference type="ARBA" id="ARBA00022692"/>
    </source>
</evidence>
<dbReference type="Pfam" id="PF25963">
    <property type="entry name" value="Beta-barrel_AAEA"/>
    <property type="match status" value="1"/>
</dbReference>
<dbReference type="PANTHER" id="PTHR42718:SF9">
    <property type="entry name" value="MAJOR FACILITATOR SUPERFAMILY MULTIDRUG TRANSPORTER MFSC"/>
    <property type="match status" value="1"/>
</dbReference>
<feature type="transmembrane region" description="Helical" evidence="11">
    <location>
        <begin position="450"/>
        <end position="473"/>
    </location>
</feature>
<dbReference type="GO" id="GO:0046677">
    <property type="term" value="P:response to antibiotic"/>
    <property type="evidence" value="ECO:0007669"/>
    <property type="project" value="UniProtKB-KW"/>
</dbReference>
<feature type="domain" description="Major facilitator superfamily (MFS) profile" evidence="12">
    <location>
        <begin position="193"/>
        <end position="622"/>
    </location>
</feature>
<evidence type="ECO:0000256" key="1">
    <source>
        <dbReference type="ARBA" id="ARBA00004429"/>
    </source>
</evidence>
<feature type="transmembrane region" description="Helical" evidence="11">
    <location>
        <begin position="259"/>
        <end position="278"/>
    </location>
</feature>
<dbReference type="FunFam" id="1.20.1720.10:FF:000002">
    <property type="entry name" value="Multidrug resistance protein B"/>
    <property type="match status" value="1"/>
</dbReference>
<dbReference type="Gene3D" id="1.20.1250.20">
    <property type="entry name" value="MFS general substrate transporter like domains"/>
    <property type="match status" value="1"/>
</dbReference>
<comment type="similarity">
    <text evidence="2">Belongs to the major facilitator superfamily. EmrB family.</text>
</comment>
<dbReference type="Proteomes" id="UP000254938">
    <property type="component" value="Unassembled WGS sequence"/>
</dbReference>
<dbReference type="InterPro" id="IPR004638">
    <property type="entry name" value="EmrB-like"/>
</dbReference>
<evidence type="ECO:0000256" key="8">
    <source>
        <dbReference type="ARBA" id="ARBA00023136"/>
    </source>
</evidence>
<dbReference type="Gene3D" id="2.40.30.170">
    <property type="match status" value="1"/>
</dbReference>
<accession>A0A377TZ78</accession>
<comment type="subcellular location">
    <subcellularLocation>
        <location evidence="1">Cell inner membrane</location>
        <topology evidence="1">Multi-pass membrane protein</topology>
    </subcellularLocation>
</comment>
<keyword evidence="3" id="KW-0813">Transport</keyword>
<feature type="transmembrane region" description="Helical" evidence="11">
    <location>
        <begin position="345"/>
        <end position="367"/>
    </location>
</feature>
<reference evidence="13 14" key="1">
    <citation type="submission" date="2018-06" db="EMBL/GenBank/DDBJ databases">
        <authorList>
            <consortium name="Pathogen Informatics"/>
            <person name="Doyle S."/>
        </authorList>
    </citation>
    <scope>NUCLEOTIDE SEQUENCE [LARGE SCALE GENOMIC DNA]</scope>
    <source>
        <strain evidence="13 14">NCTC9140</strain>
    </source>
</reference>
<dbReference type="SUPFAM" id="SSF103473">
    <property type="entry name" value="MFS general substrate transporter"/>
    <property type="match status" value="1"/>
</dbReference>
<protein>
    <recommendedName>
        <fullName evidence="10">Multidrug export protein EmrB</fullName>
    </recommendedName>
</protein>
<feature type="transmembrane region" description="Helical" evidence="11">
    <location>
        <begin position="187"/>
        <end position="206"/>
    </location>
</feature>
<dbReference type="Pfam" id="PF07690">
    <property type="entry name" value="MFS_1"/>
    <property type="match status" value="1"/>
</dbReference>
<evidence type="ECO:0000259" key="12">
    <source>
        <dbReference type="PROSITE" id="PS50850"/>
    </source>
</evidence>
<feature type="transmembrane region" description="Helical" evidence="11">
    <location>
        <begin position="511"/>
        <end position="529"/>
    </location>
</feature>
<dbReference type="Gene3D" id="1.20.1720.10">
    <property type="entry name" value="Multidrug resistance protein D"/>
    <property type="match status" value="1"/>
</dbReference>
<dbReference type="InterPro" id="IPR036259">
    <property type="entry name" value="MFS_trans_sf"/>
</dbReference>